<dbReference type="InterPro" id="IPR036259">
    <property type="entry name" value="MFS_trans_sf"/>
</dbReference>
<keyword evidence="3 6" id="KW-0812">Transmembrane</keyword>
<dbReference type="EMBL" id="JAUJLE010000045">
    <property type="protein sequence ID" value="KAK0997579.1"/>
    <property type="molecule type" value="Genomic_DNA"/>
</dbReference>
<evidence type="ECO:0000256" key="5">
    <source>
        <dbReference type="ARBA" id="ARBA00023136"/>
    </source>
</evidence>
<organism evidence="7 8">
    <name type="scientific">Friedmanniomyces endolithicus</name>
    <dbReference type="NCBI Taxonomy" id="329885"/>
    <lineage>
        <taxon>Eukaryota</taxon>
        <taxon>Fungi</taxon>
        <taxon>Dikarya</taxon>
        <taxon>Ascomycota</taxon>
        <taxon>Pezizomycotina</taxon>
        <taxon>Dothideomycetes</taxon>
        <taxon>Dothideomycetidae</taxon>
        <taxon>Mycosphaerellales</taxon>
        <taxon>Teratosphaeriaceae</taxon>
        <taxon>Friedmanniomyces</taxon>
    </lineage>
</organism>
<dbReference type="Pfam" id="PF07690">
    <property type="entry name" value="MFS_1"/>
    <property type="match status" value="1"/>
</dbReference>
<feature type="transmembrane region" description="Helical" evidence="6">
    <location>
        <begin position="101"/>
        <end position="128"/>
    </location>
</feature>
<feature type="transmembrane region" description="Helical" evidence="6">
    <location>
        <begin position="195"/>
        <end position="213"/>
    </location>
</feature>
<accession>A0AAN6KRK3</accession>
<reference evidence="7" key="1">
    <citation type="submission" date="2023-06" db="EMBL/GenBank/DDBJ databases">
        <title>Black Yeasts Isolated from many extreme environments.</title>
        <authorList>
            <person name="Coleine C."/>
            <person name="Stajich J.E."/>
            <person name="Selbmann L."/>
        </authorList>
    </citation>
    <scope>NUCLEOTIDE SEQUENCE</scope>
    <source>
        <strain evidence="7">CCFEE 5200</strain>
    </source>
</reference>
<dbReference type="Gene3D" id="1.20.1250.20">
    <property type="entry name" value="MFS general substrate transporter like domains"/>
    <property type="match status" value="1"/>
</dbReference>
<gene>
    <name evidence="7" type="ORF">LTR91_006546</name>
</gene>
<dbReference type="SUPFAM" id="SSF103473">
    <property type="entry name" value="MFS general substrate transporter"/>
    <property type="match status" value="1"/>
</dbReference>
<proteinExistence type="predicted"/>
<feature type="transmembrane region" description="Helical" evidence="6">
    <location>
        <begin position="266"/>
        <end position="287"/>
    </location>
</feature>
<evidence type="ECO:0000313" key="7">
    <source>
        <dbReference type="EMBL" id="KAK0997579.1"/>
    </source>
</evidence>
<dbReference type="GO" id="GO:0022857">
    <property type="term" value="F:transmembrane transporter activity"/>
    <property type="evidence" value="ECO:0007669"/>
    <property type="project" value="InterPro"/>
</dbReference>
<evidence type="ECO:0000256" key="4">
    <source>
        <dbReference type="ARBA" id="ARBA00022989"/>
    </source>
</evidence>
<comment type="subcellular location">
    <subcellularLocation>
        <location evidence="1">Membrane</location>
        <topology evidence="1">Multi-pass membrane protein</topology>
    </subcellularLocation>
</comment>
<evidence type="ECO:0000256" key="1">
    <source>
        <dbReference type="ARBA" id="ARBA00004141"/>
    </source>
</evidence>
<name>A0AAN6KRK3_9PEZI</name>
<dbReference type="Proteomes" id="UP001175353">
    <property type="component" value="Unassembled WGS sequence"/>
</dbReference>
<feature type="transmembrane region" description="Helical" evidence="6">
    <location>
        <begin position="233"/>
        <end position="254"/>
    </location>
</feature>
<feature type="transmembrane region" description="Helical" evidence="6">
    <location>
        <begin position="34"/>
        <end position="54"/>
    </location>
</feature>
<feature type="transmembrane region" description="Helical" evidence="6">
    <location>
        <begin position="169"/>
        <end position="188"/>
    </location>
</feature>
<feature type="transmembrane region" description="Helical" evidence="6">
    <location>
        <begin position="140"/>
        <end position="157"/>
    </location>
</feature>
<dbReference type="PANTHER" id="PTHR43791">
    <property type="entry name" value="PERMEASE-RELATED"/>
    <property type="match status" value="1"/>
</dbReference>
<dbReference type="AlphaFoldDB" id="A0AAN6KRK3"/>
<dbReference type="PANTHER" id="PTHR43791:SF51">
    <property type="entry name" value="MAJOR FACILITATOR SUPERFAMILY (MFS) PROFILE DOMAIN-CONTAINING PROTEIN"/>
    <property type="match status" value="1"/>
</dbReference>
<keyword evidence="8" id="KW-1185">Reference proteome</keyword>
<dbReference type="GO" id="GO:0016020">
    <property type="term" value="C:membrane"/>
    <property type="evidence" value="ECO:0007669"/>
    <property type="project" value="UniProtKB-SubCell"/>
</dbReference>
<keyword evidence="5 6" id="KW-0472">Membrane</keyword>
<keyword evidence="2" id="KW-0813">Transport</keyword>
<keyword evidence="4 6" id="KW-1133">Transmembrane helix</keyword>
<evidence type="ECO:0000256" key="3">
    <source>
        <dbReference type="ARBA" id="ARBA00022692"/>
    </source>
</evidence>
<protein>
    <recommendedName>
        <fullName evidence="9">Major facilitator superfamily (MFS) profile domain-containing protein</fullName>
    </recommendedName>
</protein>
<comment type="caution">
    <text evidence="7">The sequence shown here is derived from an EMBL/GenBank/DDBJ whole genome shotgun (WGS) entry which is preliminary data.</text>
</comment>
<dbReference type="InterPro" id="IPR011701">
    <property type="entry name" value="MFS"/>
</dbReference>
<evidence type="ECO:0000313" key="8">
    <source>
        <dbReference type="Proteomes" id="UP001175353"/>
    </source>
</evidence>
<evidence type="ECO:0008006" key="9">
    <source>
        <dbReference type="Google" id="ProtNLM"/>
    </source>
</evidence>
<feature type="transmembrane region" description="Helical" evidence="6">
    <location>
        <begin position="6"/>
        <end position="22"/>
    </location>
</feature>
<evidence type="ECO:0000256" key="6">
    <source>
        <dbReference type="SAM" id="Phobius"/>
    </source>
</evidence>
<sequence>MLYTAGILAGILSGLLAFGIHYMNGIGGLAGWRWLFLIEGLPVLVAGVVTSLTLPDYPDTASFLSEEDRQLLLSEMPGTQPSAKAKTWDWVEVKALSQNSVFYLFILIWIGHAIGGYSVGMVLPTVLYDLKLESSNITQLLTLPPCALGIVIVLIIANRVRSKRVSPWVWAIIFEMLNCGCYIALMALRNTIAKYVIVCFALVCTGGVMPMLYPELIRTAREISLTSHPSTLGLSISITATFAHLAGIVGPQVYQSRFGPGYRTSFAVSLGLLAVTIAAMITCWTVIRRRDALKASEAETETS</sequence>
<evidence type="ECO:0000256" key="2">
    <source>
        <dbReference type="ARBA" id="ARBA00022448"/>
    </source>
</evidence>